<proteinExistence type="predicted"/>
<keyword evidence="1" id="KW-0472">Membrane</keyword>
<dbReference type="EMBL" id="JABEBT010000004">
    <property type="protein sequence ID" value="KAF7639505.1"/>
    <property type="molecule type" value="Genomic_DNA"/>
</dbReference>
<name>A0A8T0A282_9BILA</name>
<keyword evidence="1" id="KW-0812">Transmembrane</keyword>
<keyword evidence="3" id="KW-1185">Reference proteome</keyword>
<evidence type="ECO:0000256" key="1">
    <source>
        <dbReference type="SAM" id="Phobius"/>
    </source>
</evidence>
<accession>A0A8T0A282</accession>
<feature type="transmembrane region" description="Helical" evidence="1">
    <location>
        <begin position="12"/>
        <end position="32"/>
    </location>
</feature>
<reference evidence="2" key="1">
    <citation type="journal article" date="2020" name="Ecol. Evol.">
        <title>Genome structure and content of the rice root-knot nematode (Meloidogyne graminicola).</title>
        <authorList>
            <person name="Phan N.T."/>
            <person name="Danchin E.G.J."/>
            <person name="Klopp C."/>
            <person name="Perfus-Barbeoch L."/>
            <person name="Kozlowski D.K."/>
            <person name="Koutsovoulos G.D."/>
            <person name="Lopez-Roques C."/>
            <person name="Bouchez O."/>
            <person name="Zahm M."/>
            <person name="Besnard G."/>
            <person name="Bellafiore S."/>
        </authorList>
    </citation>
    <scope>NUCLEOTIDE SEQUENCE</scope>
    <source>
        <strain evidence="2">VN-18</strain>
    </source>
</reference>
<dbReference type="AlphaFoldDB" id="A0A8T0A282"/>
<evidence type="ECO:0000313" key="3">
    <source>
        <dbReference type="Proteomes" id="UP000605970"/>
    </source>
</evidence>
<dbReference type="Gene3D" id="3.90.550.10">
    <property type="entry name" value="Spore Coat Polysaccharide Biosynthesis Protein SpsA, Chain A"/>
    <property type="match status" value="1"/>
</dbReference>
<evidence type="ECO:0000313" key="2">
    <source>
        <dbReference type="EMBL" id="KAF7639505.1"/>
    </source>
</evidence>
<keyword evidence="1" id="KW-1133">Transmembrane helix</keyword>
<sequence>MQKQKQHHFRRLFPLFLFIVILLIFTNFLLFLQIDTNRKSFKHQLCILFPFKNRWEIAQITIPKLSNFLKFQQISTPKFIIINQTDNFPF</sequence>
<comment type="caution">
    <text evidence="2">The sequence shown here is derived from an EMBL/GenBank/DDBJ whole genome shotgun (WGS) entry which is preliminary data.</text>
</comment>
<dbReference type="InterPro" id="IPR029044">
    <property type="entry name" value="Nucleotide-diphossugar_trans"/>
</dbReference>
<organism evidence="2 3">
    <name type="scientific">Meloidogyne graminicola</name>
    <dbReference type="NCBI Taxonomy" id="189291"/>
    <lineage>
        <taxon>Eukaryota</taxon>
        <taxon>Metazoa</taxon>
        <taxon>Ecdysozoa</taxon>
        <taxon>Nematoda</taxon>
        <taxon>Chromadorea</taxon>
        <taxon>Rhabditida</taxon>
        <taxon>Tylenchina</taxon>
        <taxon>Tylenchomorpha</taxon>
        <taxon>Tylenchoidea</taxon>
        <taxon>Meloidogynidae</taxon>
        <taxon>Meloidogyninae</taxon>
        <taxon>Meloidogyne</taxon>
    </lineage>
</organism>
<dbReference type="Proteomes" id="UP000605970">
    <property type="component" value="Unassembled WGS sequence"/>
</dbReference>
<gene>
    <name evidence="2" type="ORF">Mgra_00000833</name>
</gene>
<protein>
    <submittedName>
        <fullName evidence="2">Glyco_transf_7N domain-containing protein</fullName>
    </submittedName>
</protein>